<organism evidence="4 5">
    <name type="scientific">Tilletia indica</name>
    <dbReference type="NCBI Taxonomy" id="43049"/>
    <lineage>
        <taxon>Eukaryota</taxon>
        <taxon>Fungi</taxon>
        <taxon>Dikarya</taxon>
        <taxon>Basidiomycota</taxon>
        <taxon>Ustilaginomycotina</taxon>
        <taxon>Exobasidiomycetes</taxon>
        <taxon>Tilletiales</taxon>
        <taxon>Tilletiaceae</taxon>
        <taxon>Tilletia</taxon>
    </lineage>
</organism>
<gene>
    <name evidence="4" type="ORF">A4X13_0g6536</name>
</gene>
<feature type="domain" description="HotDog ACOT-type" evidence="3">
    <location>
        <begin position="438"/>
        <end position="557"/>
    </location>
</feature>
<feature type="region of interest" description="Disordered" evidence="2">
    <location>
        <begin position="48"/>
        <end position="106"/>
    </location>
</feature>
<name>A0A8T8SNZ1_9BASI</name>
<sequence length="602" mass="65263">MMTSPNMLTPPPPTAASQMMTLATLGAAGIFFAMAAYKTVFPLGLTSTSTSNTDKQSSPPSSTQKRAKDAEDLVPPPKPPSASSVRVTYSTNRSEMTPHHQSSRGERPMIRAGALLRLIDVVAGVSARRHAGNSCVTVSIDAVLFLSPVFVGELLHFDASVNRAFGSSMEIGVRIEKEDVLTGKRLYVAHSYLTFVALPRVEPVPGSDDDRSVFSLKPALGVRIGPASNMDEAARPKRVKLAPIAPTTTLEARRHLLAGRRRETRTRAAKSTTSADTSQSGVSSALRDEVRYMVPINSVQGQARPAAGGWTTDTSTQKEAQRVEMLELELVTRAMAASDPSVHIEPPKAEGKDATIIVNLPGDEPIVHSLTEVQQCAIRLGLHLHLDEGDDQGQSPPSPFVMEGEAHNDPSWTDWRRRMSMVEAETGEDSMSEEIRVESTLTQSLNLVFPQHANSVSVLFGGQLAEWLEETALLSARHLKPGPWHTVAMDGLPFKQGVAIGEVMTCYAVVIDIWVPPSAGSRSALAEVLVIAEAEAPDGSRRITNEALFTLRSEGFADSTVPSKVKRVLFQPGSELESFARDAPKRRQQRLDMGDLLVRLYK</sequence>
<keyword evidence="5" id="KW-1185">Reference proteome</keyword>
<dbReference type="PANTHER" id="PTHR11049:SF16">
    <property type="entry name" value="PROTEIN VDLD"/>
    <property type="match status" value="1"/>
</dbReference>
<proteinExistence type="predicted"/>
<feature type="compositionally biased region" description="Polar residues" evidence="2">
    <location>
        <begin position="48"/>
        <end position="64"/>
    </location>
</feature>
<dbReference type="Gene3D" id="3.10.129.10">
    <property type="entry name" value="Hotdog Thioesterase"/>
    <property type="match status" value="2"/>
</dbReference>
<dbReference type="AlphaFoldDB" id="A0A8T8SNZ1"/>
<reference evidence="4" key="2">
    <citation type="journal article" date="2019" name="IMA Fungus">
        <title>Genome sequencing and comparison of five Tilletia species to identify candidate genes for the detection of regulated species infecting wheat.</title>
        <authorList>
            <person name="Nguyen H.D.T."/>
            <person name="Sultana T."/>
            <person name="Kesanakurti P."/>
            <person name="Hambleton S."/>
        </authorList>
    </citation>
    <scope>NUCLEOTIDE SEQUENCE</scope>
    <source>
        <strain evidence="4">DAOMC 236416</strain>
    </source>
</reference>
<dbReference type="Pfam" id="PF03061">
    <property type="entry name" value="4HBT"/>
    <property type="match status" value="1"/>
</dbReference>
<evidence type="ECO:0000256" key="1">
    <source>
        <dbReference type="ARBA" id="ARBA00022801"/>
    </source>
</evidence>
<dbReference type="GO" id="GO:0005829">
    <property type="term" value="C:cytosol"/>
    <property type="evidence" value="ECO:0007669"/>
    <property type="project" value="TreeGrafter"/>
</dbReference>
<feature type="region of interest" description="Disordered" evidence="2">
    <location>
        <begin position="387"/>
        <end position="412"/>
    </location>
</feature>
<protein>
    <recommendedName>
        <fullName evidence="3">HotDog ACOT-type domain-containing protein</fullName>
    </recommendedName>
</protein>
<comment type="caution">
    <text evidence="4">The sequence shown here is derived from an EMBL/GenBank/DDBJ whole genome shotgun (WGS) entry which is preliminary data.</text>
</comment>
<dbReference type="GO" id="GO:0006637">
    <property type="term" value="P:acyl-CoA metabolic process"/>
    <property type="evidence" value="ECO:0007669"/>
    <property type="project" value="TreeGrafter"/>
</dbReference>
<dbReference type="InterPro" id="IPR006683">
    <property type="entry name" value="Thioestr_dom"/>
</dbReference>
<dbReference type="GO" id="GO:0052816">
    <property type="term" value="F:long-chain fatty acyl-CoA hydrolase activity"/>
    <property type="evidence" value="ECO:0007669"/>
    <property type="project" value="TreeGrafter"/>
</dbReference>
<dbReference type="PROSITE" id="PS51770">
    <property type="entry name" value="HOTDOG_ACOT"/>
    <property type="match status" value="2"/>
</dbReference>
<feature type="region of interest" description="Disordered" evidence="2">
    <location>
        <begin position="258"/>
        <end position="286"/>
    </location>
</feature>
<dbReference type="SUPFAM" id="SSF54637">
    <property type="entry name" value="Thioesterase/thiol ester dehydrase-isomerase"/>
    <property type="match status" value="2"/>
</dbReference>
<dbReference type="PANTHER" id="PTHR11049">
    <property type="entry name" value="ACYL COENZYME A THIOESTER HYDROLASE"/>
    <property type="match status" value="1"/>
</dbReference>
<evidence type="ECO:0000313" key="5">
    <source>
        <dbReference type="Proteomes" id="UP000077521"/>
    </source>
</evidence>
<feature type="compositionally biased region" description="Polar residues" evidence="2">
    <location>
        <begin position="85"/>
        <end position="95"/>
    </location>
</feature>
<feature type="domain" description="HotDog ACOT-type" evidence="3">
    <location>
        <begin position="86"/>
        <end position="201"/>
    </location>
</feature>
<evidence type="ECO:0000256" key="2">
    <source>
        <dbReference type="SAM" id="MobiDB-lite"/>
    </source>
</evidence>
<evidence type="ECO:0000313" key="4">
    <source>
        <dbReference type="EMBL" id="KAE8244512.1"/>
    </source>
</evidence>
<dbReference type="InterPro" id="IPR033120">
    <property type="entry name" value="HOTDOG_ACOT"/>
</dbReference>
<dbReference type="InterPro" id="IPR040170">
    <property type="entry name" value="Cytosol_ACT"/>
</dbReference>
<dbReference type="CDD" id="cd03442">
    <property type="entry name" value="BFIT_BACH"/>
    <property type="match status" value="2"/>
</dbReference>
<reference evidence="4" key="1">
    <citation type="submission" date="2016-04" db="EMBL/GenBank/DDBJ databases">
        <authorList>
            <person name="Nguyen H.D."/>
            <person name="Samba Siva P."/>
            <person name="Cullis J."/>
            <person name="Levesque C.A."/>
            <person name="Hambleton S."/>
        </authorList>
    </citation>
    <scope>NUCLEOTIDE SEQUENCE</scope>
    <source>
        <strain evidence="4">DAOMC 236416</strain>
    </source>
</reference>
<accession>A0A8T8SNZ1</accession>
<dbReference type="InterPro" id="IPR029069">
    <property type="entry name" value="HotDog_dom_sf"/>
</dbReference>
<dbReference type="EMBL" id="LWDF02000638">
    <property type="protein sequence ID" value="KAE8244512.1"/>
    <property type="molecule type" value="Genomic_DNA"/>
</dbReference>
<keyword evidence="1" id="KW-0378">Hydrolase</keyword>
<evidence type="ECO:0000259" key="3">
    <source>
        <dbReference type="PROSITE" id="PS51770"/>
    </source>
</evidence>
<feature type="compositionally biased region" description="Basic residues" evidence="2">
    <location>
        <begin position="258"/>
        <end position="268"/>
    </location>
</feature>
<feature type="compositionally biased region" description="Low complexity" evidence="2">
    <location>
        <begin position="269"/>
        <end position="280"/>
    </location>
</feature>
<dbReference type="Proteomes" id="UP000077521">
    <property type="component" value="Unassembled WGS sequence"/>
</dbReference>